<dbReference type="Proteomes" id="UP000033411">
    <property type="component" value="Unassembled WGS sequence"/>
</dbReference>
<evidence type="ECO:0000313" key="2">
    <source>
        <dbReference type="Proteomes" id="UP000033411"/>
    </source>
</evidence>
<keyword evidence="2" id="KW-1185">Reference proteome</keyword>
<evidence type="ECO:0000313" key="1">
    <source>
        <dbReference type="EMBL" id="KKC39622.1"/>
    </source>
</evidence>
<sequence>MGAQASGSMKFAFPDGCPSFLASSANTFLIAQKRAQGKGLNSRIRHPARFIHRQKVRMKCGAAPVILLGHKG</sequence>
<dbReference type="AlphaFoldDB" id="A0A0F5QF69"/>
<reference evidence="1 2" key="1">
    <citation type="submission" date="2015-03" db="EMBL/GenBank/DDBJ databases">
        <authorList>
            <person name="Lepp D."/>
            <person name="Hassan Y.I."/>
            <person name="Li X.-Z."/>
            <person name="Zhou T."/>
        </authorList>
    </citation>
    <scope>NUCLEOTIDE SEQUENCE [LARGE SCALE GENOMIC DNA]</scope>
    <source>
        <strain evidence="1 2">E84</strain>
    </source>
</reference>
<organism evidence="1 2">
    <name type="scientific">Devosia epidermidihirudinis</name>
    <dbReference type="NCBI Taxonomy" id="1293439"/>
    <lineage>
        <taxon>Bacteria</taxon>
        <taxon>Pseudomonadati</taxon>
        <taxon>Pseudomonadota</taxon>
        <taxon>Alphaproteobacteria</taxon>
        <taxon>Hyphomicrobiales</taxon>
        <taxon>Devosiaceae</taxon>
        <taxon>Devosia</taxon>
    </lineage>
</organism>
<accession>A0A0F5QF69</accession>
<dbReference type="PATRIC" id="fig|1293439.3.peg.672"/>
<dbReference type="STRING" id="1293439.WH87_05540"/>
<gene>
    <name evidence="1" type="ORF">WH87_05540</name>
</gene>
<protein>
    <submittedName>
        <fullName evidence="1">Uncharacterized protein</fullName>
    </submittedName>
</protein>
<name>A0A0F5QF69_9HYPH</name>
<proteinExistence type="predicted"/>
<comment type="caution">
    <text evidence="1">The sequence shown here is derived from an EMBL/GenBank/DDBJ whole genome shotgun (WGS) entry which is preliminary data.</text>
</comment>
<dbReference type="EMBL" id="LANJ01000011">
    <property type="protein sequence ID" value="KKC39622.1"/>
    <property type="molecule type" value="Genomic_DNA"/>
</dbReference>